<keyword evidence="3" id="KW-1185">Reference proteome</keyword>
<evidence type="ECO:0000256" key="1">
    <source>
        <dbReference type="SAM" id="Phobius"/>
    </source>
</evidence>
<accession>A0ABV6K6B8</accession>
<evidence type="ECO:0000313" key="3">
    <source>
        <dbReference type="Proteomes" id="UP001589855"/>
    </source>
</evidence>
<keyword evidence="1" id="KW-0812">Transmembrane</keyword>
<evidence type="ECO:0008006" key="4">
    <source>
        <dbReference type="Google" id="ProtNLM"/>
    </source>
</evidence>
<sequence>MKKVSGYTLVEVATALIILALTSPFFFQGFNELQRHVQDQPATIDWYLMLRELENPDHRLGVAMKYDNQERGVKLVRRPMTPAEPPSKIYFLSYFPKAQWLVLKTPNNGMIHLMRHVTSFKFTRDHQMTITITGGQRLRARLLLPDVKGEVSHEEAPGDSTRLSH</sequence>
<proteinExistence type="predicted"/>
<gene>
    <name evidence="2" type="ORF">ACFFGS_12885</name>
</gene>
<reference evidence="2 3" key="1">
    <citation type="submission" date="2024-09" db="EMBL/GenBank/DDBJ databases">
        <authorList>
            <person name="Sun Q."/>
            <person name="Mori K."/>
        </authorList>
    </citation>
    <scope>NUCLEOTIDE SEQUENCE [LARGE SCALE GENOMIC DNA]</scope>
    <source>
        <strain evidence="2 3">TBRC 4575</strain>
    </source>
</reference>
<name>A0ABV6K6B8_9LACO</name>
<comment type="caution">
    <text evidence="2">The sequence shown here is derived from an EMBL/GenBank/DDBJ whole genome shotgun (WGS) entry which is preliminary data.</text>
</comment>
<organism evidence="2 3">
    <name type="scientific">Lactiplantibacillus plajomi</name>
    <dbReference type="NCBI Taxonomy" id="1457217"/>
    <lineage>
        <taxon>Bacteria</taxon>
        <taxon>Bacillati</taxon>
        <taxon>Bacillota</taxon>
        <taxon>Bacilli</taxon>
        <taxon>Lactobacillales</taxon>
        <taxon>Lactobacillaceae</taxon>
        <taxon>Lactiplantibacillus</taxon>
    </lineage>
</organism>
<dbReference type="Proteomes" id="UP001589855">
    <property type="component" value="Unassembled WGS sequence"/>
</dbReference>
<keyword evidence="1" id="KW-1133">Transmembrane helix</keyword>
<evidence type="ECO:0000313" key="2">
    <source>
        <dbReference type="EMBL" id="MFC0425024.1"/>
    </source>
</evidence>
<dbReference type="EMBL" id="JBHLUK010000077">
    <property type="protein sequence ID" value="MFC0425024.1"/>
    <property type="molecule type" value="Genomic_DNA"/>
</dbReference>
<feature type="transmembrane region" description="Helical" evidence="1">
    <location>
        <begin position="6"/>
        <end position="27"/>
    </location>
</feature>
<dbReference type="RefSeq" id="WP_137643961.1">
    <property type="nucleotide sequence ID" value="NZ_BAABRM010000002.1"/>
</dbReference>
<protein>
    <recommendedName>
        <fullName evidence="4">Prepilin-type N-terminal cleavage/methylation domain-containing protein</fullName>
    </recommendedName>
</protein>
<keyword evidence="1" id="KW-0472">Membrane</keyword>